<name>A0A561SR10_9PSEU</name>
<accession>A0A561SR10</accession>
<dbReference type="Gene3D" id="3.40.50.410">
    <property type="entry name" value="von Willebrand factor, type A domain"/>
    <property type="match status" value="1"/>
</dbReference>
<sequence length="805" mass="86165">MGMGRFKNGKFDLVVVANFSMSSSDATEWRRSFEKASELFWDASEGQVQYGRIFVCDESVGADSAEIILHASGDPSYGTWGKFGVPGQALHLMPYVKFQVLTHHHEMGHHVWALGEEYAADAVLEQIDTSVAAPDNATVPLVGSSFAPGALVDADAILKFGANLERRNIAANTTTSLTVSPAFSQSPTTDSDGRVQYQFPAECATATGSRFCIMENSRGAAGTLDAAGNWTPAAQPVTEFCSDSNHDADLDTQQEARNHDSCWETIVARPGYTGLAAPDPAVAGPTTGFSTPDWIVLDKQSRFAVMVDRSGSMSVGNKMTDARHGAVYWLEFCSVGNDLLSLISYDDQIDTLLGLTQVSALGGLGPTTTTINALTPRGSTNIRDALFAGRDQIESLPTRAAVQVALLITDGIHNFPTGSSPTEALDEYQEGGIRLYALGVGQPGAVDMGVLDGLAAGTGGRSFSVGDNQPNVIENAMIEINAEVRGGIITTEPALFPDSGNSGIDEIIEPPLEQGKGSVRPGQRPPLATLLDAAGVKSLESLLKRGRQRSDRIVVIPVDVESDADRASFSIVHPPKEDVWLYLVAPDGAVVDPNAGDVHHVESTSPHEFVVVDRPLPGRWLLVAVRVRPGAAFTAGVVAGGENRNLQVFASAPPWAPSATPVVIRGAARWKHQLSDIGVRANVTAPSGATWSTVLVDDEADRRNTGNYQAVYQPQEDGRYRALVTIVGSPTASIAEPFTRLSHSETDSIDSDPGAPFFVRQVVIGFDVGERRKPKPDDEIPSRPLPHRPRPTRLRSADWTRLYEN</sequence>
<reference evidence="3 4" key="1">
    <citation type="submission" date="2019-06" db="EMBL/GenBank/DDBJ databases">
        <title>Sequencing the genomes of 1000 actinobacteria strains.</title>
        <authorList>
            <person name="Klenk H.-P."/>
        </authorList>
    </citation>
    <scope>NUCLEOTIDE SEQUENCE [LARGE SCALE GENOMIC DNA]</scope>
    <source>
        <strain evidence="3 4">DSM 45671</strain>
    </source>
</reference>
<protein>
    <submittedName>
        <fullName evidence="3">von Willebrand factor type A domain-containing protein</fullName>
    </submittedName>
</protein>
<proteinExistence type="predicted"/>
<feature type="compositionally biased region" description="Basic and acidic residues" evidence="1">
    <location>
        <begin position="795"/>
        <end position="805"/>
    </location>
</feature>
<dbReference type="PROSITE" id="PS50234">
    <property type="entry name" value="VWFA"/>
    <property type="match status" value="1"/>
</dbReference>
<feature type="compositionally biased region" description="Basic and acidic residues" evidence="1">
    <location>
        <begin position="769"/>
        <end position="781"/>
    </location>
</feature>
<evidence type="ECO:0000256" key="1">
    <source>
        <dbReference type="SAM" id="MobiDB-lite"/>
    </source>
</evidence>
<dbReference type="Proteomes" id="UP000321261">
    <property type="component" value="Unassembled WGS sequence"/>
</dbReference>
<dbReference type="CDD" id="cd00198">
    <property type="entry name" value="vWFA"/>
    <property type="match status" value="1"/>
</dbReference>
<keyword evidence="4" id="KW-1185">Reference proteome</keyword>
<evidence type="ECO:0000259" key="2">
    <source>
        <dbReference type="PROSITE" id="PS50234"/>
    </source>
</evidence>
<gene>
    <name evidence="3" type="ORF">FHX44_113186</name>
</gene>
<dbReference type="PROSITE" id="PS50194">
    <property type="entry name" value="FILAMIN_REPEAT"/>
    <property type="match status" value="1"/>
</dbReference>
<comment type="caution">
    <text evidence="3">The sequence shown here is derived from an EMBL/GenBank/DDBJ whole genome shotgun (WGS) entry which is preliminary data.</text>
</comment>
<organism evidence="3 4">
    <name type="scientific">Pseudonocardia hierapolitana</name>
    <dbReference type="NCBI Taxonomy" id="1128676"/>
    <lineage>
        <taxon>Bacteria</taxon>
        <taxon>Bacillati</taxon>
        <taxon>Actinomycetota</taxon>
        <taxon>Actinomycetes</taxon>
        <taxon>Pseudonocardiales</taxon>
        <taxon>Pseudonocardiaceae</taxon>
        <taxon>Pseudonocardia</taxon>
    </lineage>
</organism>
<dbReference type="OrthoDB" id="6206554at2"/>
<dbReference type="InterPro" id="IPR002035">
    <property type="entry name" value="VWF_A"/>
</dbReference>
<feature type="domain" description="VWFA" evidence="2">
    <location>
        <begin position="302"/>
        <end position="480"/>
    </location>
</feature>
<dbReference type="SUPFAM" id="SSF53300">
    <property type="entry name" value="vWA-like"/>
    <property type="match status" value="1"/>
</dbReference>
<dbReference type="InterPro" id="IPR036465">
    <property type="entry name" value="vWFA_dom_sf"/>
</dbReference>
<dbReference type="Pfam" id="PF00092">
    <property type="entry name" value="VWA"/>
    <property type="match status" value="1"/>
</dbReference>
<dbReference type="InterPro" id="IPR017868">
    <property type="entry name" value="Filamin/ABP280_repeat-like"/>
</dbReference>
<evidence type="ECO:0000313" key="4">
    <source>
        <dbReference type="Proteomes" id="UP000321261"/>
    </source>
</evidence>
<dbReference type="EMBL" id="VIWU01000001">
    <property type="protein sequence ID" value="TWF77281.1"/>
    <property type="molecule type" value="Genomic_DNA"/>
</dbReference>
<dbReference type="SMART" id="SM00327">
    <property type="entry name" value="VWA"/>
    <property type="match status" value="1"/>
</dbReference>
<dbReference type="AlphaFoldDB" id="A0A561SR10"/>
<evidence type="ECO:0000313" key="3">
    <source>
        <dbReference type="EMBL" id="TWF77281.1"/>
    </source>
</evidence>
<feature type="region of interest" description="Disordered" evidence="1">
    <location>
        <begin position="769"/>
        <end position="805"/>
    </location>
</feature>